<keyword evidence="1" id="KW-1133">Transmembrane helix</keyword>
<dbReference type="EMBL" id="AGEE01000031">
    <property type="protein sequence ID" value="EHO09544.1"/>
    <property type="molecule type" value="Genomic_DNA"/>
</dbReference>
<sequence>MIKQFKRILSKYAEGNSNKEEESLVNQYFDRMQMEGVLPKDVSTAVGERMKRRINLQIKPVPKTSFAMYYKIAAAVAIVLSLSYYFLFPSTKEIEYVEQFAVKGQQLQFYLSDSTYVHLNSNSKLIYPKTFNGNSREVQLVGEAFFEVKHTSRDTPFLVVSPKLRTQVLGTKFNVNDSPNETVQVSVYEGKVKVEDKQTKQQVILAKDEQVTWTDAVSSLQKATIQEQQFNQWYKGEVKFNQMGIQEVITVLNRRFNTHLQLASTNLPTSTISGDFTSDKIEDILQSLQFIYGLQYKKQSDGKIIVHLK</sequence>
<dbReference type="InterPro" id="IPR012373">
    <property type="entry name" value="Ferrdict_sens_TM"/>
</dbReference>
<evidence type="ECO:0000259" key="3">
    <source>
        <dbReference type="Pfam" id="PF16344"/>
    </source>
</evidence>
<gene>
    <name evidence="4" type="ORF">HMPREF9715_02388</name>
</gene>
<comment type="caution">
    <text evidence="4">The sequence shown here is derived from an EMBL/GenBank/DDBJ whole genome shotgun (WGS) entry which is preliminary data.</text>
</comment>
<dbReference type="PIRSF" id="PIRSF018266">
    <property type="entry name" value="FecR"/>
    <property type="match status" value="1"/>
</dbReference>
<dbReference type="Gene3D" id="3.55.50.30">
    <property type="match status" value="1"/>
</dbReference>
<protein>
    <recommendedName>
        <fullName evidence="6">FecR protein domain-containing protein</fullName>
    </recommendedName>
</protein>
<dbReference type="GeneID" id="66976366"/>
<dbReference type="GO" id="GO:0016989">
    <property type="term" value="F:sigma factor antagonist activity"/>
    <property type="evidence" value="ECO:0007669"/>
    <property type="project" value="TreeGrafter"/>
</dbReference>
<keyword evidence="1" id="KW-0812">Transmembrane</keyword>
<dbReference type="Gene3D" id="2.60.120.1440">
    <property type="match status" value="1"/>
</dbReference>
<feature type="transmembrane region" description="Helical" evidence="1">
    <location>
        <begin position="68"/>
        <end position="87"/>
    </location>
</feature>
<dbReference type="Proteomes" id="UP000004834">
    <property type="component" value="Unassembled WGS sequence"/>
</dbReference>
<evidence type="ECO:0008006" key="6">
    <source>
        <dbReference type="Google" id="ProtNLM"/>
    </source>
</evidence>
<dbReference type="PANTHER" id="PTHR30273">
    <property type="entry name" value="PERIPLASMIC SIGNAL SENSOR AND SIGMA FACTOR ACTIVATOR FECR-RELATED"/>
    <property type="match status" value="1"/>
</dbReference>
<evidence type="ECO:0000259" key="2">
    <source>
        <dbReference type="Pfam" id="PF04773"/>
    </source>
</evidence>
<name>A0AAV3F1D1_9FLAO</name>
<proteinExistence type="predicted"/>
<keyword evidence="1" id="KW-0472">Membrane</keyword>
<accession>A0AAV3F1D1</accession>
<feature type="domain" description="Protein FecR C-terminal" evidence="3">
    <location>
        <begin position="239"/>
        <end position="306"/>
    </location>
</feature>
<reference evidence="4 5" key="1">
    <citation type="submission" date="2011-11" db="EMBL/GenBank/DDBJ databases">
        <title>The Genome Sequence of Myroides odoratimimus CIP 101113.</title>
        <authorList>
            <person name="Earl A."/>
            <person name="Ward D."/>
            <person name="Feldgarden M."/>
            <person name="Gevers D."/>
            <person name="Huys G."/>
            <person name="Young S.K."/>
            <person name="Zeng Q."/>
            <person name="Gargeya S."/>
            <person name="Fitzgerald M."/>
            <person name="Haas B."/>
            <person name="Abouelleil A."/>
            <person name="Alvarado L."/>
            <person name="Arachchi H.M."/>
            <person name="Berlin A."/>
            <person name="Brown A."/>
            <person name="Chapman S.B."/>
            <person name="Chen Z."/>
            <person name="Dunbar C."/>
            <person name="Freedman E."/>
            <person name="Gearin G."/>
            <person name="Goldberg J."/>
            <person name="Griggs A."/>
            <person name="Gujja S."/>
            <person name="Heiman D."/>
            <person name="Howarth C."/>
            <person name="Larson L."/>
            <person name="Lui A."/>
            <person name="MacDonald P.J.P."/>
            <person name="Montmayeur A."/>
            <person name="Murphy C."/>
            <person name="Neiman D."/>
            <person name="Pearson M."/>
            <person name="Priest M."/>
            <person name="Roberts A."/>
            <person name="Saif S."/>
            <person name="Shea T."/>
            <person name="Shenoy N."/>
            <person name="Sisk P."/>
            <person name="Stolte C."/>
            <person name="Sykes S."/>
            <person name="Wortman J."/>
            <person name="Nusbaum C."/>
            <person name="Birren B."/>
        </authorList>
    </citation>
    <scope>NUCLEOTIDE SEQUENCE [LARGE SCALE GENOMIC DNA]</scope>
    <source>
        <strain evidence="4 5">CIP 101113</strain>
    </source>
</reference>
<organism evidence="4 5">
    <name type="scientific">Myroides odoratimimus CIP 101113</name>
    <dbReference type="NCBI Taxonomy" id="883154"/>
    <lineage>
        <taxon>Bacteria</taxon>
        <taxon>Pseudomonadati</taxon>
        <taxon>Bacteroidota</taxon>
        <taxon>Flavobacteriia</taxon>
        <taxon>Flavobacteriales</taxon>
        <taxon>Flavobacteriaceae</taxon>
        <taxon>Myroides</taxon>
    </lineage>
</organism>
<evidence type="ECO:0000313" key="5">
    <source>
        <dbReference type="Proteomes" id="UP000004834"/>
    </source>
</evidence>
<dbReference type="RefSeq" id="WP_006258190.1">
    <property type="nucleotide sequence ID" value="NZ_JH590838.1"/>
</dbReference>
<dbReference type="InterPro" id="IPR032508">
    <property type="entry name" value="FecR_C"/>
</dbReference>
<evidence type="ECO:0000256" key="1">
    <source>
        <dbReference type="SAM" id="Phobius"/>
    </source>
</evidence>
<feature type="domain" description="FecR protein" evidence="2">
    <location>
        <begin position="103"/>
        <end position="193"/>
    </location>
</feature>
<dbReference type="Pfam" id="PF16344">
    <property type="entry name" value="FecR_C"/>
    <property type="match status" value="1"/>
</dbReference>
<evidence type="ECO:0000313" key="4">
    <source>
        <dbReference type="EMBL" id="EHO09544.1"/>
    </source>
</evidence>
<dbReference type="PANTHER" id="PTHR30273:SF2">
    <property type="entry name" value="PROTEIN FECR"/>
    <property type="match status" value="1"/>
</dbReference>
<dbReference type="InterPro" id="IPR006860">
    <property type="entry name" value="FecR"/>
</dbReference>
<dbReference type="Pfam" id="PF04773">
    <property type="entry name" value="FecR"/>
    <property type="match status" value="1"/>
</dbReference>
<dbReference type="AlphaFoldDB" id="A0AAV3F1D1"/>